<dbReference type="InterPro" id="IPR036188">
    <property type="entry name" value="FAD/NAD-bd_sf"/>
</dbReference>
<evidence type="ECO:0000256" key="2">
    <source>
        <dbReference type="ARBA" id="ARBA00022827"/>
    </source>
</evidence>
<dbReference type="Pfam" id="PF07992">
    <property type="entry name" value="Pyr_redox_2"/>
    <property type="match status" value="1"/>
</dbReference>
<dbReference type="SUPFAM" id="SSF51905">
    <property type="entry name" value="FAD/NAD(P)-binding domain"/>
    <property type="match status" value="1"/>
</dbReference>
<evidence type="ECO:0000256" key="3">
    <source>
        <dbReference type="ARBA" id="ARBA00023002"/>
    </source>
</evidence>
<keyword evidence="5 7" id="KW-0676">Redox-active center</keyword>
<dbReference type="InterPro" id="IPR023753">
    <property type="entry name" value="FAD/NAD-binding_dom"/>
</dbReference>
<evidence type="ECO:0000313" key="10">
    <source>
        <dbReference type="EMBL" id="SMX81589.1"/>
    </source>
</evidence>
<organism evidence="10 11">
    <name type="scientific">Brevibacterium antiquum</name>
    <dbReference type="NCBI Taxonomy" id="234835"/>
    <lineage>
        <taxon>Bacteria</taxon>
        <taxon>Bacillati</taxon>
        <taxon>Actinomycetota</taxon>
        <taxon>Actinomycetes</taxon>
        <taxon>Micrococcales</taxon>
        <taxon>Brevibacteriaceae</taxon>
        <taxon>Brevibacterium</taxon>
    </lineage>
</organism>
<evidence type="ECO:0000256" key="5">
    <source>
        <dbReference type="ARBA" id="ARBA00023284"/>
    </source>
</evidence>
<evidence type="ECO:0000256" key="8">
    <source>
        <dbReference type="RuleBase" id="RU003881"/>
    </source>
</evidence>
<dbReference type="InterPro" id="IPR005982">
    <property type="entry name" value="Thioredox_Rdtase"/>
</dbReference>
<evidence type="ECO:0000259" key="9">
    <source>
        <dbReference type="Pfam" id="PF07992"/>
    </source>
</evidence>
<dbReference type="Proteomes" id="UP000234342">
    <property type="component" value="Unassembled WGS sequence"/>
</dbReference>
<keyword evidence="4" id="KW-1015">Disulfide bond</keyword>
<keyword evidence="2 7" id="KW-0274">FAD</keyword>
<dbReference type="PRINTS" id="PR00469">
    <property type="entry name" value="PNDRDTASEII"/>
</dbReference>
<dbReference type="PROSITE" id="PS00573">
    <property type="entry name" value="PYRIDINE_REDOX_2"/>
    <property type="match status" value="1"/>
</dbReference>
<dbReference type="InterPro" id="IPR050097">
    <property type="entry name" value="Ferredoxin-NADP_redctase_2"/>
</dbReference>
<dbReference type="EC" id="1.8.1.9" evidence="7"/>
<comment type="cofactor">
    <cofactor evidence="8">
        <name>FAD</name>
        <dbReference type="ChEBI" id="CHEBI:57692"/>
    </cofactor>
    <text evidence="8">Binds 1 FAD per subunit.</text>
</comment>
<dbReference type="GO" id="GO:0004791">
    <property type="term" value="F:thioredoxin-disulfide reductase (NADPH) activity"/>
    <property type="evidence" value="ECO:0007669"/>
    <property type="project" value="UniProtKB-UniRule"/>
</dbReference>
<dbReference type="Gene3D" id="3.50.50.60">
    <property type="entry name" value="FAD/NAD(P)-binding domain"/>
    <property type="match status" value="2"/>
</dbReference>
<dbReference type="GO" id="GO:0005737">
    <property type="term" value="C:cytoplasm"/>
    <property type="evidence" value="ECO:0007669"/>
    <property type="project" value="InterPro"/>
</dbReference>
<dbReference type="PANTHER" id="PTHR48105">
    <property type="entry name" value="THIOREDOXIN REDUCTASE 1-RELATED-RELATED"/>
    <property type="match status" value="1"/>
</dbReference>
<dbReference type="InterPro" id="IPR008255">
    <property type="entry name" value="Pyr_nucl-diS_OxRdtase_2_AS"/>
</dbReference>
<keyword evidence="8" id="KW-0521">NADP</keyword>
<keyword evidence="3 7" id="KW-0560">Oxidoreductase</keyword>
<comment type="catalytic activity">
    <reaction evidence="6 7">
        <text>[thioredoxin]-dithiol + NADP(+) = [thioredoxin]-disulfide + NADPH + H(+)</text>
        <dbReference type="Rhea" id="RHEA:20345"/>
        <dbReference type="Rhea" id="RHEA-COMP:10698"/>
        <dbReference type="Rhea" id="RHEA-COMP:10700"/>
        <dbReference type="ChEBI" id="CHEBI:15378"/>
        <dbReference type="ChEBI" id="CHEBI:29950"/>
        <dbReference type="ChEBI" id="CHEBI:50058"/>
        <dbReference type="ChEBI" id="CHEBI:57783"/>
        <dbReference type="ChEBI" id="CHEBI:58349"/>
        <dbReference type="EC" id="1.8.1.9"/>
    </reaction>
</comment>
<sequence length="331" mass="34740">MTDTQLVIIGSGPAGYTAAVYAARANLSPVVIAGSVTAGGELMNTTDVENYPGFPAGVQGPELMESMREQAEKFGAEVIYDDVETLKLEPGAHQIETALGAKYTAQAVILATGSAYRELNLPNEKRLSGHGVSWCATCDGFFFRNQHIAVVGGGDSALEEATFLTRFASKVTLIHRRQDLRASQAMQDRAAADEKLEYLLDSEVAEIQGEDSLTGLTVRNTVTGETSELPVTGLFVAIGSDPRTSLFGDQLSLRADGYLNVEGRTSKTAVEGVFAAGDVIDSVYRQAITAAGSGCSAALDAEHYLGDLEAVTKQAEAVAAHASKATAPIGS</sequence>
<comment type="similarity">
    <text evidence="7">Belongs to the class-II pyridine nucleotide-disulfide oxidoreductase family.</text>
</comment>
<evidence type="ECO:0000256" key="6">
    <source>
        <dbReference type="ARBA" id="ARBA00048132"/>
    </source>
</evidence>
<dbReference type="PRINTS" id="PR00368">
    <property type="entry name" value="FADPNR"/>
</dbReference>
<evidence type="ECO:0000313" key="11">
    <source>
        <dbReference type="Proteomes" id="UP000234342"/>
    </source>
</evidence>
<dbReference type="RefSeq" id="WP_101642864.1">
    <property type="nucleotide sequence ID" value="NZ_FXZE01000005.1"/>
</dbReference>
<gene>
    <name evidence="10" type="ORF">BANT10_01545</name>
</gene>
<evidence type="ECO:0000256" key="4">
    <source>
        <dbReference type="ARBA" id="ARBA00023157"/>
    </source>
</evidence>
<keyword evidence="1 7" id="KW-0285">Flavoprotein</keyword>
<dbReference type="GO" id="GO:0019430">
    <property type="term" value="P:removal of superoxide radicals"/>
    <property type="evidence" value="ECO:0007669"/>
    <property type="project" value="UniProtKB-UniRule"/>
</dbReference>
<protein>
    <recommendedName>
        <fullName evidence="7">Thioredoxin reductase</fullName>
        <ecNumber evidence="7">1.8.1.9</ecNumber>
    </recommendedName>
</protein>
<reference evidence="11" key="1">
    <citation type="submission" date="2017-03" db="EMBL/GenBank/DDBJ databases">
        <authorList>
            <person name="Monnet C."/>
        </authorList>
    </citation>
    <scope>NUCLEOTIDE SEQUENCE [LARGE SCALE GENOMIC DNA]</scope>
    <source>
        <strain evidence="11">P10</strain>
    </source>
</reference>
<name>A0A2H1J2D7_9MICO</name>
<dbReference type="NCBIfam" id="TIGR01292">
    <property type="entry name" value="TRX_reduct"/>
    <property type="match status" value="1"/>
</dbReference>
<feature type="domain" description="FAD/NAD(P)-binding" evidence="9">
    <location>
        <begin position="5"/>
        <end position="294"/>
    </location>
</feature>
<keyword evidence="11" id="KW-1185">Reference proteome</keyword>
<comment type="subunit">
    <text evidence="7">Homodimer.</text>
</comment>
<proteinExistence type="inferred from homology"/>
<dbReference type="EMBL" id="FXZE01000005">
    <property type="protein sequence ID" value="SMX81589.1"/>
    <property type="molecule type" value="Genomic_DNA"/>
</dbReference>
<dbReference type="AlphaFoldDB" id="A0A2H1J2D7"/>
<evidence type="ECO:0000256" key="1">
    <source>
        <dbReference type="ARBA" id="ARBA00022630"/>
    </source>
</evidence>
<evidence type="ECO:0000256" key="7">
    <source>
        <dbReference type="RuleBase" id="RU003880"/>
    </source>
</evidence>
<accession>A0A2H1J2D7</accession>